<evidence type="ECO:0000313" key="1">
    <source>
        <dbReference type="EMBL" id="AIY89588.1"/>
    </source>
</evidence>
<proteinExistence type="predicted"/>
<reference evidence="1 2" key="1">
    <citation type="journal article" date="2015" name="Appl. Environ. Microbiol.">
        <title>The Geoglobus acetivorans genome: Fe(III) reduction, acetate utilization, autotrophic growth, and degradation of aromatic compounds in a hyperthermophilic archaeon.</title>
        <authorList>
            <person name="Mardanov A.V."/>
            <person name="Slododkina G.B."/>
            <person name="Slobodkin A.I."/>
            <person name="Beletsky A.V."/>
            <person name="Gavrilov S.N."/>
            <person name="Kublanov I.V."/>
            <person name="Bonch-Osmolovskaya E.A."/>
            <person name="Skryabin K.G."/>
            <person name="Ravin N.V."/>
        </authorList>
    </citation>
    <scope>NUCLEOTIDE SEQUENCE [LARGE SCALE GENOMIC DNA]</scope>
    <source>
        <strain evidence="1 2">SBH6</strain>
    </source>
</reference>
<sequence>MYSYPKEIVADTYLSRLGGFSEEFARNEIGINEKAIELNTSLIPDETKVKIRFLDERERPYFLRPRFTVVPIPAGRKACEYSRDGEVVLSAEHAEVLGNRVGRFMVLNSVESFRIDGDYSSMEKAVKSMREWIWKSESLRKRS</sequence>
<dbReference type="Proteomes" id="UP000030624">
    <property type="component" value="Chromosome"/>
</dbReference>
<organism evidence="1 2">
    <name type="scientific">Geoglobus acetivorans</name>
    <dbReference type="NCBI Taxonomy" id="565033"/>
    <lineage>
        <taxon>Archaea</taxon>
        <taxon>Methanobacteriati</taxon>
        <taxon>Methanobacteriota</taxon>
        <taxon>Archaeoglobi</taxon>
        <taxon>Archaeoglobales</taxon>
        <taxon>Archaeoglobaceae</taxon>
        <taxon>Geoglobus</taxon>
    </lineage>
</organism>
<gene>
    <name evidence="1" type="ORF">GACE_0535</name>
</gene>
<dbReference type="EMBL" id="CP009552">
    <property type="protein sequence ID" value="AIY89588.1"/>
    <property type="molecule type" value="Genomic_DNA"/>
</dbReference>
<dbReference type="eggNOG" id="arCOG06109">
    <property type="taxonomic scope" value="Archaea"/>
</dbReference>
<dbReference type="KEGG" id="gac:GACE_0535"/>
<dbReference type="AlphaFoldDB" id="A0A0A7GCK5"/>
<dbReference type="HOGENOM" id="CLU_1801624_0_0_2"/>
<dbReference type="RefSeq" id="WP_048090950.1">
    <property type="nucleotide sequence ID" value="NZ_CP009552.1"/>
</dbReference>
<protein>
    <submittedName>
        <fullName evidence="1">Uncharacterized protein</fullName>
    </submittedName>
</protein>
<evidence type="ECO:0000313" key="2">
    <source>
        <dbReference type="Proteomes" id="UP000030624"/>
    </source>
</evidence>
<dbReference type="STRING" id="565033.GACE_0535"/>
<accession>A0A0A7GCK5</accession>
<dbReference type="GeneID" id="24797139"/>
<name>A0A0A7GCK5_GEOAI</name>